<feature type="compositionally biased region" description="Basic and acidic residues" evidence="2">
    <location>
        <begin position="251"/>
        <end position="260"/>
    </location>
</feature>
<dbReference type="Pfam" id="PF01844">
    <property type="entry name" value="HNH"/>
    <property type="match status" value="1"/>
</dbReference>
<dbReference type="Gene3D" id="2.60.60.30">
    <property type="entry name" value="sav2460 like domains"/>
    <property type="match status" value="1"/>
</dbReference>
<dbReference type="SMART" id="SM00507">
    <property type="entry name" value="HNHc"/>
    <property type="match status" value="1"/>
</dbReference>
<dbReference type="InterPro" id="IPR003615">
    <property type="entry name" value="HNH_nuc"/>
</dbReference>
<evidence type="ECO:0000259" key="3">
    <source>
        <dbReference type="SMART" id="SM00507"/>
    </source>
</evidence>
<dbReference type="Gene3D" id="1.10.30.50">
    <property type="match status" value="1"/>
</dbReference>
<dbReference type="EMBL" id="JYFN01000036">
    <property type="protein sequence ID" value="KJE21489.1"/>
    <property type="molecule type" value="Genomic_DNA"/>
</dbReference>
<feature type="region of interest" description="Disordered" evidence="2">
    <location>
        <begin position="172"/>
        <end position="276"/>
    </location>
</feature>
<evidence type="ECO:0000256" key="2">
    <source>
        <dbReference type="SAM" id="MobiDB-lite"/>
    </source>
</evidence>
<dbReference type="Pfam" id="PF02342">
    <property type="entry name" value="TerD"/>
    <property type="match status" value="1"/>
</dbReference>
<reference evidence="4 5" key="2">
    <citation type="journal article" date="2016" name="Genome Announc.">
        <title>Permanent Draft Genome Sequences for Two Variants of Frankia sp. Strain CpI1, the First Frankia Strain Isolated from Root Nodules of Comptonia peregrina.</title>
        <authorList>
            <person name="Oshone R."/>
            <person name="Hurst S.G.IV."/>
            <person name="Abebe-Akele F."/>
            <person name="Simpson S."/>
            <person name="Morris K."/>
            <person name="Thomas W.K."/>
            <person name="Tisa L.S."/>
        </authorList>
    </citation>
    <scope>NUCLEOTIDE SEQUENCE [LARGE SCALE GENOMIC DNA]</scope>
    <source>
        <strain evidence="5">CpI1-S</strain>
    </source>
</reference>
<dbReference type="GO" id="GO:0008270">
    <property type="term" value="F:zinc ion binding"/>
    <property type="evidence" value="ECO:0007669"/>
    <property type="project" value="InterPro"/>
</dbReference>
<evidence type="ECO:0000313" key="5">
    <source>
        <dbReference type="Proteomes" id="UP000032545"/>
    </source>
</evidence>
<feature type="domain" description="HNH nuclease" evidence="3">
    <location>
        <begin position="575"/>
        <end position="625"/>
    </location>
</feature>
<proteinExistence type="inferred from homology"/>
<dbReference type="PANTHER" id="PTHR32097">
    <property type="entry name" value="CAMP-BINDING PROTEIN 1-RELATED"/>
    <property type="match status" value="1"/>
</dbReference>
<dbReference type="InterPro" id="IPR003325">
    <property type="entry name" value="TerD"/>
</dbReference>
<comment type="caution">
    <text evidence="4">The sequence shown here is derived from an EMBL/GenBank/DDBJ whole genome shotgun (WGS) entry which is preliminary data.</text>
</comment>
<dbReference type="Pfam" id="PF10708">
    <property type="entry name" value="DUF2510"/>
    <property type="match status" value="1"/>
</dbReference>
<keyword evidence="5" id="KW-1185">Reference proteome</keyword>
<organism evidence="4 5">
    <name type="scientific">Frankia torreyi</name>
    <dbReference type="NCBI Taxonomy" id="1856"/>
    <lineage>
        <taxon>Bacteria</taxon>
        <taxon>Bacillati</taxon>
        <taxon>Actinomycetota</taxon>
        <taxon>Actinomycetes</taxon>
        <taxon>Frankiales</taxon>
        <taxon>Frankiaceae</taxon>
        <taxon>Frankia</taxon>
    </lineage>
</organism>
<accession>A0A0D8BC05</accession>
<dbReference type="CDD" id="cd06974">
    <property type="entry name" value="TerD_like"/>
    <property type="match status" value="1"/>
</dbReference>
<dbReference type="OrthoDB" id="9802901at2"/>
<sequence length="631" mass="67131">MTLAPTLQKGANAPVPAGVLRVAVGWAPGRVVDVCAVLVTERERVRSDADFVFFNAPSHPSGAVTLTAAGPGTAGLVVTLPRVEPAVSRIVIAGSLDSGTFADLADLAVELTDRAGRPVARFVAEPDGPVTALVFGELYRRAGGWRFRAVAQGWDSGLAGLARGFGINVRADIPTDDPDGDAPTSTHPTSAHPTSADVTSSGPASDDAAGHEPTGHEPTGVEPTRVLPEVDADTRSASEAGVGAEDAVTAGEEREARTDEEAAAQAEVPRSRSPRPARRIRADWYPDPVRPDHMRWWDGDRWQGPPTPILTESDTSCGRCGARKRWRLLGGPPACEECAQAIRAYLWDWRARVVSSLTRDDPTGADLEPLWADLRYQRIPESAGWEIVQAVGQAHLERLTAFAFTDGVIEPDEVDRIEAAATRLHLAGPELDALRQRLARGLELTRIGAGELPRLPAGSLHLDLDEIVHLDAPATLVQQAAAGPRHAPGRLLATNRKLRFLGETGRGAELGLSKIVEVEARGGCVDIAATTTRGSGSYLVDDPQYVAAVLAGILRVARRQVIAPGSRASRAIPQAVKAEVWRRDGGVCVECGGGEHLEFDHVIPFSRGGASSVNNLQLLCRRCNRSKGARI</sequence>
<dbReference type="AlphaFoldDB" id="A0A0D8BC05"/>
<feature type="compositionally biased region" description="Low complexity" evidence="2">
    <location>
        <begin position="182"/>
        <end position="196"/>
    </location>
</feature>
<dbReference type="Proteomes" id="UP000032545">
    <property type="component" value="Unassembled WGS sequence"/>
</dbReference>
<dbReference type="PATRIC" id="fig|1502723.3.peg.3890"/>
<dbReference type="InterPro" id="IPR018929">
    <property type="entry name" value="DUF2510"/>
</dbReference>
<name>A0A0D8BC05_9ACTN</name>
<comment type="similarity">
    <text evidence="1">Belongs to the CAPAB/TerDEXZ family.</text>
</comment>
<dbReference type="GO" id="GO:0003676">
    <property type="term" value="F:nucleic acid binding"/>
    <property type="evidence" value="ECO:0007669"/>
    <property type="project" value="InterPro"/>
</dbReference>
<gene>
    <name evidence="4" type="ORF">FF36_04176</name>
</gene>
<dbReference type="InterPro" id="IPR002711">
    <property type="entry name" value="HNH"/>
</dbReference>
<dbReference type="RefSeq" id="WP_044886732.1">
    <property type="nucleotide sequence ID" value="NZ_JYFN01000036.1"/>
</dbReference>
<dbReference type="CDD" id="cd00085">
    <property type="entry name" value="HNHc"/>
    <property type="match status" value="1"/>
</dbReference>
<evidence type="ECO:0000256" key="1">
    <source>
        <dbReference type="ARBA" id="ARBA00008775"/>
    </source>
</evidence>
<evidence type="ECO:0000313" key="4">
    <source>
        <dbReference type="EMBL" id="KJE21489.1"/>
    </source>
</evidence>
<dbReference type="GO" id="GO:0004519">
    <property type="term" value="F:endonuclease activity"/>
    <property type="evidence" value="ECO:0007669"/>
    <property type="project" value="InterPro"/>
</dbReference>
<dbReference type="InterPro" id="IPR051324">
    <property type="entry name" value="Stress/Tellurium_Resist"/>
</dbReference>
<dbReference type="PANTHER" id="PTHR32097:SF4">
    <property type="entry name" value="GENERAL STRESS PROTEIN 16U"/>
    <property type="match status" value="1"/>
</dbReference>
<protein>
    <submittedName>
        <fullName evidence="4">Uncharacterized stress response protein, TerZ-and CABP1</fullName>
    </submittedName>
</protein>
<reference evidence="5" key="1">
    <citation type="submission" date="2015-02" db="EMBL/GenBank/DDBJ databases">
        <title>Draft Genome of Frankia sp. CpI1-S.</title>
        <authorList>
            <person name="Oshone R.T."/>
            <person name="Ngom M."/>
            <person name="Ghodhbane-Gtari F."/>
            <person name="Gtari M."/>
            <person name="Morris K."/>
            <person name="Thomas K."/>
            <person name="Sen A."/>
            <person name="Tisa L.S."/>
        </authorList>
    </citation>
    <scope>NUCLEOTIDE SEQUENCE [LARGE SCALE GENOMIC DNA]</scope>
    <source>
        <strain evidence="5">CpI1-S</strain>
    </source>
</reference>